<dbReference type="Pfam" id="PF20413">
    <property type="entry name" value="BLTP1_N"/>
    <property type="match status" value="1"/>
</dbReference>
<feature type="region of interest" description="Disordered" evidence="1">
    <location>
        <begin position="159"/>
        <end position="187"/>
    </location>
</feature>
<dbReference type="Ensembl" id="ENSACAT00000047794.1">
    <property type="protein sequence ID" value="ENSACAP00000025587.1"/>
    <property type="gene ID" value="ENSACAG00000035568.1"/>
</dbReference>
<keyword evidence="5" id="KW-1185">Reference proteome</keyword>
<sequence length="742" mass="85616">MERNESIVPSITQLEHFLTEHNSNVVWLLVATILSCGWIIYLTYYNSRNIGLILTLVLNRLHKNGYIHIGSFSFSVLSGKIMVREIYYITEDMSIRIQDGFIIFRWWKMYNPKQKQHDPKAETRLYIMVNDFEFHVYNRSDLYGQLQELFGLDPTIIPPKKEDEKTRENGREQAHTNLESVKVKSESHDPSSSWRSLIPVIKVNVSTGRLAFGNHYQPQTLCINFDDAFLTYTTKPPSSHLDQFMHIVKGKLENVRVMLVPSPRYVGLQNDEPPRLMGEGFVVMQSNDVDIYYYMDEPGLVPEETEESNEEEASNEDSKLQDLPPCWGLDIVCGKGTDFNYGPWADRQRDCLWKFFFPPDYQVMKVSEVPQAGKPRQILAFELRMNIIADATIDLLFTKNRETNAVHVNVGAGSYLEVNIPMTVAENGYSPTIKGQLLHIDATSSMQYRTLLEAEMLAFHINACYPRIWNMPQTWQCEVEVYKATYHFIFAQKSFFTDLIQDWSSDSAPDIFSFVPYSWNFKIMFHQFEMLWAANQHNWIDCSTKQQENGIFATALKLFDNIVWNLTFILFLQGEGLDLHLLLPDCHPSKYSLFMLVKDCHPNKLNPESCVSADSQSGQKQSKLRWRNVTQEEAGWVECWTVPSVMLTIDYVWHPIYPQKADEQLKQSLSEMEESVLSALRPSQKMTDKGISPSGSSRQPVDPSELPPDKLRVELELSPDSQMTLYGPLLKAFLSIKVERSL</sequence>
<protein>
    <recommendedName>
        <fullName evidence="3">Bridge-like lipid transfer protein family member 1 N-terminal domain-containing protein</fullName>
    </recommendedName>
</protein>
<reference evidence="4" key="2">
    <citation type="submission" date="2025-08" db="UniProtKB">
        <authorList>
            <consortium name="Ensembl"/>
        </authorList>
    </citation>
    <scope>IDENTIFICATION</scope>
</reference>
<keyword evidence="2" id="KW-0812">Transmembrane</keyword>
<keyword evidence="2" id="KW-0472">Membrane</keyword>
<feature type="domain" description="Bridge-like lipid transfer protein family member 1 N-terminal" evidence="3">
    <location>
        <begin position="3"/>
        <end position="737"/>
    </location>
</feature>
<organism evidence="4 5">
    <name type="scientific">Anolis carolinensis</name>
    <name type="common">Green anole</name>
    <name type="synonym">American chameleon</name>
    <dbReference type="NCBI Taxonomy" id="28377"/>
    <lineage>
        <taxon>Eukaryota</taxon>
        <taxon>Metazoa</taxon>
        <taxon>Chordata</taxon>
        <taxon>Craniata</taxon>
        <taxon>Vertebrata</taxon>
        <taxon>Euteleostomi</taxon>
        <taxon>Lepidosauria</taxon>
        <taxon>Squamata</taxon>
        <taxon>Bifurcata</taxon>
        <taxon>Unidentata</taxon>
        <taxon>Episquamata</taxon>
        <taxon>Toxicofera</taxon>
        <taxon>Iguania</taxon>
        <taxon>Dactyloidae</taxon>
        <taxon>Anolis</taxon>
    </lineage>
</organism>
<dbReference type="Proteomes" id="UP000001646">
    <property type="component" value="Chromosome 5"/>
</dbReference>
<evidence type="ECO:0000313" key="4">
    <source>
        <dbReference type="Ensembl" id="ENSACAP00000025587.1"/>
    </source>
</evidence>
<dbReference type="AlphaFoldDB" id="A0A803SRJ7"/>
<evidence type="ECO:0000256" key="2">
    <source>
        <dbReference type="SAM" id="Phobius"/>
    </source>
</evidence>
<dbReference type="InterPro" id="IPR047104">
    <property type="entry name" value="BLTP1_N"/>
</dbReference>
<dbReference type="PANTHER" id="PTHR31640:SF1">
    <property type="entry name" value="BRIDGE-LIKE LIPID TRANSFER PROTEIN FAMILY MEMBER 1"/>
    <property type="match status" value="1"/>
</dbReference>
<keyword evidence="2" id="KW-1133">Transmembrane helix</keyword>
<accession>A0A803SRJ7</accession>
<evidence type="ECO:0000259" key="3">
    <source>
        <dbReference type="Pfam" id="PF20413"/>
    </source>
</evidence>
<feature type="region of interest" description="Disordered" evidence="1">
    <location>
        <begin position="676"/>
        <end position="711"/>
    </location>
</feature>
<feature type="compositionally biased region" description="Basic and acidic residues" evidence="1">
    <location>
        <begin position="159"/>
        <end position="174"/>
    </location>
</feature>
<name>A0A803SRJ7_ANOCA</name>
<feature type="transmembrane region" description="Helical" evidence="2">
    <location>
        <begin position="25"/>
        <end position="44"/>
    </location>
</feature>
<dbReference type="GeneTree" id="ENSGT00640000091487"/>
<proteinExistence type="predicted"/>
<reference evidence="4" key="3">
    <citation type="submission" date="2025-09" db="UniProtKB">
        <authorList>
            <consortium name="Ensembl"/>
        </authorList>
    </citation>
    <scope>IDENTIFICATION</scope>
</reference>
<dbReference type="InterPro" id="IPR033616">
    <property type="entry name" value="BLTP1"/>
</dbReference>
<evidence type="ECO:0000313" key="5">
    <source>
        <dbReference type="Proteomes" id="UP000001646"/>
    </source>
</evidence>
<dbReference type="PANTHER" id="PTHR31640">
    <property type="entry name" value="TRANSMEMBRANE PROTEIN KIAA1109"/>
    <property type="match status" value="1"/>
</dbReference>
<evidence type="ECO:0000256" key="1">
    <source>
        <dbReference type="SAM" id="MobiDB-lite"/>
    </source>
</evidence>
<dbReference type="InParanoid" id="A0A803SRJ7"/>
<reference evidence="4 5" key="1">
    <citation type="submission" date="2009-12" db="EMBL/GenBank/DDBJ databases">
        <title>The Genome Sequence of Anolis carolinensis (Green Anole Lizard).</title>
        <authorList>
            <consortium name="The Genome Sequencing Platform"/>
            <person name="Di Palma F."/>
            <person name="Alfoldi J."/>
            <person name="Heiman D."/>
            <person name="Young S."/>
            <person name="Grabherr M."/>
            <person name="Johnson J."/>
            <person name="Lander E.S."/>
            <person name="Lindblad-Toh K."/>
        </authorList>
    </citation>
    <scope>NUCLEOTIDE SEQUENCE [LARGE SCALE GENOMIC DNA]</scope>
    <source>
        <strain evidence="4 5">JBL SC #1</strain>
    </source>
</reference>